<dbReference type="Proteomes" id="UP001628124">
    <property type="component" value="Unassembled WGS sequence"/>
</dbReference>
<name>A0ABP9TVC2_9RICK</name>
<accession>A0ABP9TVC2</accession>
<dbReference type="RefSeq" id="WP_412708652.1">
    <property type="nucleotide sequence ID" value="NZ_BAABMM010000043.1"/>
</dbReference>
<proteinExistence type="predicted"/>
<evidence type="ECO:0000313" key="1">
    <source>
        <dbReference type="EMBL" id="GAA5253062.1"/>
    </source>
</evidence>
<keyword evidence="2" id="KW-1185">Reference proteome</keyword>
<reference evidence="1 2" key="1">
    <citation type="journal article" date="2024" name="Microbiol. Immunol.">
        <title>Discovery of a novel spotted fever group Rickettsia, 'Candidatus Rickettsia kedanie,' in unfed larval chigger mites, Leptotrombidium scutellare.</title>
        <authorList>
            <person name="Ogawa M."/>
            <person name="Matsutani M."/>
            <person name="Katayama T."/>
            <person name="Takada N."/>
            <person name="Noda S."/>
            <person name="Takahashi M."/>
            <person name="Kageyama D."/>
            <person name="Hanaoka N."/>
            <person name="Ebihara H."/>
        </authorList>
    </citation>
    <scope>NUCLEOTIDE SEQUENCE [LARGE SCALE GENOMIC DNA]</scope>
    <source>
        <strain evidence="1 2">KNCP2-13</strain>
    </source>
</reference>
<protein>
    <submittedName>
        <fullName evidence="1">Uncharacterized protein</fullName>
    </submittedName>
</protein>
<dbReference type="EMBL" id="BAABMM010000043">
    <property type="protein sequence ID" value="GAA5253062.1"/>
    <property type="molecule type" value="Genomic_DNA"/>
</dbReference>
<dbReference type="InterPro" id="IPR038296">
    <property type="entry name" value="ParD_sf"/>
</dbReference>
<dbReference type="Gene3D" id="6.10.10.120">
    <property type="entry name" value="Antitoxin ParD1-like"/>
    <property type="match status" value="1"/>
</dbReference>
<organism evidence="1 2">
    <name type="scientific">Candidatus Rickettsia kedanie</name>
    <dbReference type="NCBI Taxonomy" id="3115352"/>
    <lineage>
        <taxon>Bacteria</taxon>
        <taxon>Pseudomonadati</taxon>
        <taxon>Pseudomonadota</taxon>
        <taxon>Alphaproteobacteria</taxon>
        <taxon>Rickettsiales</taxon>
        <taxon>Rickettsiaceae</taxon>
        <taxon>Rickettsieae</taxon>
        <taxon>Rickettsia</taxon>
        <taxon>spotted fever group</taxon>
    </lineage>
</organism>
<comment type="caution">
    <text evidence="1">The sequence shown here is derived from an EMBL/GenBank/DDBJ whole genome shotgun (WGS) entry which is preliminary data.</text>
</comment>
<sequence>MYSNASEVVAEALRLLDKFAKAQSIKLDLLCQAVGVGIYQAENNIFSEQSILDLMDDE</sequence>
<evidence type="ECO:0000313" key="2">
    <source>
        <dbReference type="Proteomes" id="UP001628124"/>
    </source>
</evidence>
<gene>
    <name evidence="1" type="ORF">KNCP2_13500</name>
</gene>